<proteinExistence type="predicted"/>
<dbReference type="Proteomes" id="UP000663829">
    <property type="component" value="Unassembled WGS sequence"/>
</dbReference>
<protein>
    <submittedName>
        <fullName evidence="1">Uncharacterized protein</fullName>
    </submittedName>
</protein>
<comment type="caution">
    <text evidence="1">The sequence shown here is derived from an EMBL/GenBank/DDBJ whole genome shotgun (WGS) entry which is preliminary data.</text>
</comment>
<gene>
    <name evidence="1" type="ORF">GPM918_LOCUS11658</name>
    <name evidence="2" type="ORF">SRO942_LOCUS11659</name>
</gene>
<accession>A0A814DR20</accession>
<evidence type="ECO:0000313" key="1">
    <source>
        <dbReference type="EMBL" id="CAF0959093.1"/>
    </source>
</evidence>
<evidence type="ECO:0000313" key="3">
    <source>
        <dbReference type="Proteomes" id="UP000663829"/>
    </source>
</evidence>
<evidence type="ECO:0000313" key="2">
    <source>
        <dbReference type="EMBL" id="CAF3733880.1"/>
    </source>
</evidence>
<sequence length="146" mass="16837">MYVKAVEISRKFVESFKPKYKNCQLSSLTHVAIVAHLCGSNSGSKKLFFRLKRGPNACKRQNNAKSFFSRSNDIRTRSKHRLNAFPLFCRLQAFEQCFKRGKKNLMGRGAILYCIVFVEGDDDDINIDNTFIENARSKVDKLFFLP</sequence>
<organism evidence="1 3">
    <name type="scientific">Didymodactylos carnosus</name>
    <dbReference type="NCBI Taxonomy" id="1234261"/>
    <lineage>
        <taxon>Eukaryota</taxon>
        <taxon>Metazoa</taxon>
        <taxon>Spiralia</taxon>
        <taxon>Gnathifera</taxon>
        <taxon>Rotifera</taxon>
        <taxon>Eurotatoria</taxon>
        <taxon>Bdelloidea</taxon>
        <taxon>Philodinida</taxon>
        <taxon>Philodinidae</taxon>
        <taxon>Didymodactylos</taxon>
    </lineage>
</organism>
<dbReference type="Proteomes" id="UP000681722">
    <property type="component" value="Unassembled WGS sequence"/>
</dbReference>
<dbReference type="EMBL" id="CAJNOQ010002452">
    <property type="protein sequence ID" value="CAF0959093.1"/>
    <property type="molecule type" value="Genomic_DNA"/>
</dbReference>
<reference evidence="1" key="1">
    <citation type="submission" date="2021-02" db="EMBL/GenBank/DDBJ databases">
        <authorList>
            <person name="Nowell W R."/>
        </authorList>
    </citation>
    <scope>NUCLEOTIDE SEQUENCE</scope>
</reference>
<dbReference type="EMBL" id="CAJOBC010002452">
    <property type="protein sequence ID" value="CAF3733880.1"/>
    <property type="molecule type" value="Genomic_DNA"/>
</dbReference>
<name>A0A814DR20_9BILA</name>
<keyword evidence="3" id="KW-1185">Reference proteome</keyword>
<dbReference type="AlphaFoldDB" id="A0A814DR20"/>